<keyword evidence="2" id="KW-1185">Reference proteome</keyword>
<accession>A0ABX5L871</accession>
<dbReference type="RefSeq" id="WP_109302876.1">
    <property type="nucleotide sequence ID" value="NZ_QFWG01000001.1"/>
</dbReference>
<sequence>MFYSIHHADATGTVSATNGAAEELTAAMIELSNAFVSAGGALPHSPVVTNALAAVFRGALEPASDSVINRVNTATSSTSIALSAYLQGDQQMDANVCVAPTKPDMPGVS</sequence>
<reference evidence="1 2" key="1">
    <citation type="submission" date="2018-05" db="EMBL/GenBank/DDBJ databases">
        <title>Draft Genome Sequence of Arthrobacter cumminsii IME1328, Isolated from a Patient Who Suffered from Foot Ulcers in China.</title>
        <authorList>
            <person name="Li M."/>
            <person name="Jiang Z."/>
            <person name="Sun Q."/>
            <person name="Tong Y."/>
        </authorList>
    </citation>
    <scope>NUCLEOTIDE SEQUENCE [LARGE SCALE GENOMIC DNA]</scope>
    <source>
        <strain evidence="1 2">IME1328</strain>
    </source>
</reference>
<evidence type="ECO:0000313" key="1">
    <source>
        <dbReference type="EMBL" id="PWI28599.1"/>
    </source>
</evidence>
<dbReference type="Proteomes" id="UP000245514">
    <property type="component" value="Unassembled WGS sequence"/>
</dbReference>
<name>A0ABX5L871_9MICC</name>
<organism evidence="1 2">
    <name type="scientific">Pseudoglutamicibacter cumminsii</name>
    <dbReference type="NCBI Taxonomy" id="156979"/>
    <lineage>
        <taxon>Bacteria</taxon>
        <taxon>Bacillati</taxon>
        <taxon>Actinomycetota</taxon>
        <taxon>Actinomycetes</taxon>
        <taxon>Micrococcales</taxon>
        <taxon>Micrococcaceae</taxon>
        <taxon>Pseudoglutamicibacter</taxon>
    </lineage>
</organism>
<protein>
    <submittedName>
        <fullName evidence="1">Uncharacterized protein</fullName>
    </submittedName>
</protein>
<dbReference type="InterPro" id="IPR045436">
    <property type="entry name" value="DUF6507"/>
</dbReference>
<gene>
    <name evidence="1" type="ORF">CAY35_00565</name>
</gene>
<evidence type="ECO:0000313" key="2">
    <source>
        <dbReference type="Proteomes" id="UP000245514"/>
    </source>
</evidence>
<dbReference type="Pfam" id="PF20117">
    <property type="entry name" value="DUF6507"/>
    <property type="match status" value="1"/>
</dbReference>
<dbReference type="EMBL" id="QFWG01000001">
    <property type="protein sequence ID" value="PWI28599.1"/>
    <property type="molecule type" value="Genomic_DNA"/>
</dbReference>
<comment type="caution">
    <text evidence="1">The sequence shown here is derived from an EMBL/GenBank/DDBJ whole genome shotgun (WGS) entry which is preliminary data.</text>
</comment>
<proteinExistence type="predicted"/>